<dbReference type="InterPro" id="IPR025558">
    <property type="entry name" value="DUF4283"/>
</dbReference>
<dbReference type="PRINTS" id="PR00364">
    <property type="entry name" value="DISEASERSIST"/>
</dbReference>
<dbReference type="PANTHER" id="PTHR33463">
    <property type="entry name" value="NB-ARC DOMAIN-CONTAINING PROTEIN-RELATED"/>
    <property type="match status" value="1"/>
</dbReference>
<feature type="domain" description="NB-ARC" evidence="7">
    <location>
        <begin position="146"/>
        <end position="308"/>
    </location>
</feature>
<keyword evidence="5" id="KW-0067">ATP-binding</keyword>
<dbReference type="InterPro" id="IPR032675">
    <property type="entry name" value="LRR_dom_sf"/>
</dbReference>
<protein>
    <recommendedName>
        <fullName evidence="12">NB-ARC domain-containing protein</fullName>
    </recommendedName>
</protein>
<comment type="similarity">
    <text evidence="1">Belongs to the disease resistance NB-LRR family.</text>
</comment>
<name>A0A2P5VPE7_GOSBA</name>
<dbReference type="OrthoDB" id="1926275at2759"/>
<dbReference type="InterPro" id="IPR042197">
    <property type="entry name" value="Apaf_helical"/>
</dbReference>
<dbReference type="Gene3D" id="3.40.50.300">
    <property type="entry name" value="P-loop containing nucleotide triphosphate hydrolases"/>
    <property type="match status" value="1"/>
</dbReference>
<evidence type="ECO:0000256" key="3">
    <source>
        <dbReference type="ARBA" id="ARBA00022741"/>
    </source>
</evidence>
<evidence type="ECO:0008006" key="12">
    <source>
        <dbReference type="Google" id="ProtNLM"/>
    </source>
</evidence>
<evidence type="ECO:0000256" key="1">
    <source>
        <dbReference type="ARBA" id="ARBA00008894"/>
    </source>
</evidence>
<feature type="domain" description="Disease resistance protein winged helix" evidence="9">
    <location>
        <begin position="396"/>
        <end position="459"/>
    </location>
</feature>
<dbReference type="Proteomes" id="UP000239757">
    <property type="component" value="Unassembled WGS sequence"/>
</dbReference>
<dbReference type="GO" id="GO:0043531">
    <property type="term" value="F:ADP binding"/>
    <property type="evidence" value="ECO:0007669"/>
    <property type="project" value="InterPro"/>
</dbReference>
<dbReference type="PANTHER" id="PTHR33463:SF212">
    <property type="entry name" value="AND NB-ARC DOMAINS-CONTAINING DISEASE RESISTANCE PROTEIN, PUTATIVE-RELATED"/>
    <property type="match status" value="1"/>
</dbReference>
<dbReference type="InterPro" id="IPR058922">
    <property type="entry name" value="WHD_DRP"/>
</dbReference>
<dbReference type="SUPFAM" id="SSF52540">
    <property type="entry name" value="P-loop containing nucleoside triphosphate hydrolases"/>
    <property type="match status" value="1"/>
</dbReference>
<evidence type="ECO:0000256" key="5">
    <source>
        <dbReference type="ARBA" id="ARBA00022840"/>
    </source>
</evidence>
<keyword evidence="3" id="KW-0547">Nucleotide-binding</keyword>
<dbReference type="GO" id="GO:0005524">
    <property type="term" value="F:ATP binding"/>
    <property type="evidence" value="ECO:0007669"/>
    <property type="project" value="UniProtKB-KW"/>
</dbReference>
<dbReference type="FunFam" id="1.10.10.10:FF:000322">
    <property type="entry name" value="Probable disease resistance protein At1g63360"/>
    <property type="match status" value="1"/>
</dbReference>
<dbReference type="InterPro" id="IPR027417">
    <property type="entry name" value="P-loop_NTPase"/>
</dbReference>
<dbReference type="Gene3D" id="1.10.8.430">
    <property type="entry name" value="Helical domain of apoptotic protease-activating factors"/>
    <property type="match status" value="1"/>
</dbReference>
<evidence type="ECO:0000259" key="7">
    <source>
        <dbReference type="Pfam" id="PF00931"/>
    </source>
</evidence>
<dbReference type="InterPro" id="IPR050905">
    <property type="entry name" value="Plant_NBS-LRR"/>
</dbReference>
<dbReference type="Pfam" id="PF14111">
    <property type="entry name" value="DUF4283"/>
    <property type="match status" value="1"/>
</dbReference>
<accession>A0A2P5VPE7</accession>
<reference evidence="10 11" key="1">
    <citation type="submission" date="2015-01" db="EMBL/GenBank/DDBJ databases">
        <title>Genome of allotetraploid Gossypium barbadense reveals genomic plasticity and fiber elongation in cotton evolution.</title>
        <authorList>
            <person name="Chen X."/>
            <person name="Liu X."/>
            <person name="Zhao B."/>
            <person name="Zheng H."/>
            <person name="Hu Y."/>
            <person name="Lu G."/>
            <person name="Yang C."/>
            <person name="Chen J."/>
            <person name="Shan C."/>
            <person name="Zhang L."/>
            <person name="Zhou Y."/>
            <person name="Wang L."/>
            <person name="Guo W."/>
            <person name="Bai Y."/>
            <person name="Ruan J."/>
            <person name="Shangguan X."/>
            <person name="Mao Y."/>
            <person name="Jiang J."/>
            <person name="Zhu Y."/>
            <person name="Lei J."/>
            <person name="Kang H."/>
            <person name="Chen S."/>
            <person name="He X."/>
            <person name="Wang R."/>
            <person name="Wang Y."/>
            <person name="Chen J."/>
            <person name="Wang L."/>
            <person name="Yu S."/>
            <person name="Wang B."/>
            <person name="Wei J."/>
            <person name="Song S."/>
            <person name="Lu X."/>
            <person name="Gao Z."/>
            <person name="Gu W."/>
            <person name="Deng X."/>
            <person name="Ma D."/>
            <person name="Wang S."/>
            <person name="Liang W."/>
            <person name="Fang L."/>
            <person name="Cai C."/>
            <person name="Zhu X."/>
            <person name="Zhou B."/>
            <person name="Zhang Y."/>
            <person name="Chen Z."/>
            <person name="Xu S."/>
            <person name="Zhu R."/>
            <person name="Wang S."/>
            <person name="Zhang T."/>
            <person name="Zhao G."/>
        </authorList>
    </citation>
    <scope>NUCLEOTIDE SEQUENCE [LARGE SCALE GENOMIC DNA]</scope>
    <source>
        <strain evidence="11">cv. Xinhai21</strain>
        <tissue evidence="10">Leaf</tissue>
    </source>
</reference>
<evidence type="ECO:0000259" key="8">
    <source>
        <dbReference type="Pfam" id="PF14111"/>
    </source>
</evidence>
<keyword evidence="4" id="KW-0611">Plant defense</keyword>
<dbReference type="Pfam" id="PF13855">
    <property type="entry name" value="LRR_8"/>
    <property type="match status" value="1"/>
</dbReference>
<organism evidence="10 11">
    <name type="scientific">Gossypium barbadense</name>
    <name type="common">Sea Island cotton</name>
    <name type="synonym">Hibiscus barbadensis</name>
    <dbReference type="NCBI Taxonomy" id="3634"/>
    <lineage>
        <taxon>Eukaryota</taxon>
        <taxon>Viridiplantae</taxon>
        <taxon>Streptophyta</taxon>
        <taxon>Embryophyta</taxon>
        <taxon>Tracheophyta</taxon>
        <taxon>Spermatophyta</taxon>
        <taxon>Magnoliopsida</taxon>
        <taxon>eudicotyledons</taxon>
        <taxon>Gunneridae</taxon>
        <taxon>Pentapetalae</taxon>
        <taxon>rosids</taxon>
        <taxon>malvids</taxon>
        <taxon>Malvales</taxon>
        <taxon>Malvaceae</taxon>
        <taxon>Malvoideae</taxon>
        <taxon>Gossypium</taxon>
    </lineage>
</organism>
<evidence type="ECO:0000256" key="6">
    <source>
        <dbReference type="SAM" id="Coils"/>
    </source>
</evidence>
<gene>
    <name evidence="10" type="ORF">GOBAR_AA40002</name>
</gene>
<evidence type="ECO:0000313" key="10">
    <source>
        <dbReference type="EMBL" id="PPR80711.1"/>
    </source>
</evidence>
<dbReference type="InterPro" id="IPR001611">
    <property type="entry name" value="Leu-rich_rpt"/>
</dbReference>
<dbReference type="InterPro" id="IPR002182">
    <property type="entry name" value="NB-ARC"/>
</dbReference>
<evidence type="ECO:0000259" key="9">
    <source>
        <dbReference type="Pfam" id="PF23559"/>
    </source>
</evidence>
<evidence type="ECO:0000313" key="11">
    <source>
        <dbReference type="Proteomes" id="UP000239757"/>
    </source>
</evidence>
<dbReference type="Pfam" id="PF00931">
    <property type="entry name" value="NB-ARC"/>
    <property type="match status" value="1"/>
</dbReference>
<proteinExistence type="inferred from homology"/>
<feature type="domain" description="DUF4283" evidence="8">
    <location>
        <begin position="826"/>
        <end position="898"/>
    </location>
</feature>
<keyword evidence="2" id="KW-0677">Repeat</keyword>
<sequence>MELVGPICEVLKCLGDPTCTFIQHHRKLKDRMNDLQERLIRLNAMKRDVERRIKAELRWGRLLREEVEKWLLDVQTVNDTMRDIDERMQNVSCFSRARLGKRVAQTVEQVEGIIERGRFPEALVIDNPSTAGVPFQSEHLEGETMVIEDIWNYLMSDEIGMIGVCGMGGIGKTTIVKHIYYELLKETKPLFDKIIWVTVSKELNIPKLQQNLANAMNIVGLPESEPERVAVLMDKLGRRRYVLILDDVWKKFSLAEVGIPKPTSSNGSKLVLTSRLIEVCRSMDCKVVKVPPLSNEESMNLFLKHAGRGVLKVPSLKEILDNVVKECDGLPLAIAVIAGSMKGIYDVAEWRNALRELRDHVRSVKGADVEIYERLKFSFDRLGDLKIQSCFLYCSLYPEDYRIPREELIEYWIDEEFLGTGSRQELYDKGHTILNRLENNCLLEKVGRDTVKMHDVMRDTALYIKGSGSRFKVQSGNGLKELPSKQEWGEDLEKVSFMVNNAGTDTVKIHDVMRDTALYIKGSGSRFKVQSGNGLKELPSKQEWGEDLEKVSFMVNNVSEIPPHLSPNCEVLSTLLLQKNRSLQRISESFFQHMHRLNILDFSYTNVKQLPNSVSNLEKLKALVLRGYYNLRYVPSLEKLEAVRKLDLSHTAIEKVPKGLEMLLNLTYLNLCTESLKELPVAILRRLSCLQCLILYVESSSVEINGFDAARLTKLEIFEGRFTELIDFNAYTKSIQGQELTSYLLVMAPLKAKFKVNEMTLELTFKCDGVLGTVWVMEERSEIEITPMTEELSDLLVRLNFSEEESVQIMCKKDDHSGRGFESWAIGKIMATETPNREAMYRVFKSLWYTKEEVEFVELKEGAVIVKFGCQEDRNRILNLTPWLFDRCLFSMLPFEKGKDIESYEFGWSPFWLRIYNVPLELMDRQTALDVGNAVGELVAID</sequence>
<dbReference type="FunFam" id="3.40.50.300:FF:001091">
    <property type="entry name" value="Probable disease resistance protein At1g61300"/>
    <property type="match status" value="1"/>
</dbReference>
<dbReference type="Pfam" id="PF23559">
    <property type="entry name" value="WHD_DRP"/>
    <property type="match status" value="1"/>
</dbReference>
<dbReference type="EMBL" id="KZ671697">
    <property type="protein sequence ID" value="PPR80711.1"/>
    <property type="molecule type" value="Genomic_DNA"/>
</dbReference>
<dbReference type="AlphaFoldDB" id="A0A2P5VPE7"/>
<dbReference type="GO" id="GO:0006952">
    <property type="term" value="P:defense response"/>
    <property type="evidence" value="ECO:0007669"/>
    <property type="project" value="UniProtKB-KW"/>
</dbReference>
<feature type="coiled-coil region" evidence="6">
    <location>
        <begin position="25"/>
        <end position="52"/>
    </location>
</feature>
<dbReference type="SUPFAM" id="SSF52058">
    <property type="entry name" value="L domain-like"/>
    <property type="match status" value="1"/>
</dbReference>
<keyword evidence="6" id="KW-0175">Coiled coil</keyword>
<evidence type="ECO:0000256" key="2">
    <source>
        <dbReference type="ARBA" id="ARBA00022737"/>
    </source>
</evidence>
<dbReference type="Gene3D" id="3.80.10.10">
    <property type="entry name" value="Ribonuclease Inhibitor"/>
    <property type="match status" value="1"/>
</dbReference>
<evidence type="ECO:0000256" key="4">
    <source>
        <dbReference type="ARBA" id="ARBA00022821"/>
    </source>
</evidence>